<evidence type="ECO:0000256" key="1">
    <source>
        <dbReference type="SAM" id="MobiDB-lite"/>
    </source>
</evidence>
<feature type="region of interest" description="Disordered" evidence="1">
    <location>
        <begin position="1"/>
        <end position="28"/>
    </location>
</feature>
<protein>
    <submittedName>
        <fullName evidence="2">Uncharacterized protein</fullName>
    </submittedName>
</protein>
<dbReference type="EMBL" id="BPLR01011975">
    <property type="protein sequence ID" value="GIY50414.1"/>
    <property type="molecule type" value="Genomic_DNA"/>
</dbReference>
<reference evidence="2 3" key="1">
    <citation type="submission" date="2021-06" db="EMBL/GenBank/DDBJ databases">
        <title>Caerostris extrusa draft genome.</title>
        <authorList>
            <person name="Kono N."/>
            <person name="Arakawa K."/>
        </authorList>
    </citation>
    <scope>NUCLEOTIDE SEQUENCE [LARGE SCALE GENOMIC DNA]</scope>
</reference>
<dbReference type="AlphaFoldDB" id="A0AAV4TWY7"/>
<comment type="caution">
    <text evidence="2">The sequence shown here is derived from an EMBL/GenBank/DDBJ whole genome shotgun (WGS) entry which is preliminary data.</text>
</comment>
<evidence type="ECO:0000313" key="2">
    <source>
        <dbReference type="EMBL" id="GIY50414.1"/>
    </source>
</evidence>
<proteinExistence type="predicted"/>
<evidence type="ECO:0000313" key="3">
    <source>
        <dbReference type="Proteomes" id="UP001054945"/>
    </source>
</evidence>
<organism evidence="2 3">
    <name type="scientific">Caerostris extrusa</name>
    <name type="common">Bark spider</name>
    <name type="synonym">Caerostris bankana</name>
    <dbReference type="NCBI Taxonomy" id="172846"/>
    <lineage>
        <taxon>Eukaryota</taxon>
        <taxon>Metazoa</taxon>
        <taxon>Ecdysozoa</taxon>
        <taxon>Arthropoda</taxon>
        <taxon>Chelicerata</taxon>
        <taxon>Arachnida</taxon>
        <taxon>Araneae</taxon>
        <taxon>Araneomorphae</taxon>
        <taxon>Entelegynae</taxon>
        <taxon>Araneoidea</taxon>
        <taxon>Araneidae</taxon>
        <taxon>Caerostris</taxon>
    </lineage>
</organism>
<keyword evidence="3" id="KW-1185">Reference proteome</keyword>
<name>A0AAV4TWY7_CAEEX</name>
<dbReference type="Proteomes" id="UP001054945">
    <property type="component" value="Unassembled WGS sequence"/>
</dbReference>
<accession>A0AAV4TWY7</accession>
<gene>
    <name evidence="2" type="ORF">CEXT_161171</name>
</gene>
<sequence length="28" mass="3372">MSWRRGMSSIGIPRPHPWRELIRTPTRP</sequence>
<feature type="non-terminal residue" evidence="2">
    <location>
        <position position="28"/>
    </location>
</feature>